<dbReference type="GO" id="GO:0010181">
    <property type="term" value="F:FMN binding"/>
    <property type="evidence" value="ECO:0007669"/>
    <property type="project" value="InterPro"/>
</dbReference>
<dbReference type="Gene3D" id="3.40.50.360">
    <property type="match status" value="1"/>
</dbReference>
<feature type="compositionally biased region" description="Basic and acidic residues" evidence="1">
    <location>
        <begin position="155"/>
        <end position="165"/>
    </location>
</feature>
<reference evidence="3" key="1">
    <citation type="submission" date="2022-04" db="EMBL/GenBank/DDBJ databases">
        <title>Complete genome of Methanoplanus endosymbiosus DSM 3599.</title>
        <authorList>
            <person name="Chen S.-C."/>
            <person name="You Y.-T."/>
            <person name="Zhou Y.-Z."/>
            <person name="Lai M.-C."/>
        </authorList>
    </citation>
    <scope>NUCLEOTIDE SEQUENCE</scope>
    <source>
        <strain evidence="3">DSM 3599</strain>
    </source>
</reference>
<accession>A0A9E7PM31</accession>
<dbReference type="AlphaFoldDB" id="A0A9E7PM31"/>
<name>A0A9E7PM31_9EURY</name>
<dbReference type="PANTHER" id="PTHR38030:SF2">
    <property type="entry name" value="PROTOPORPHYRINOGEN IX DEHYDROGENASE [QUINONE]"/>
    <property type="match status" value="1"/>
</dbReference>
<dbReference type="InterPro" id="IPR029039">
    <property type="entry name" value="Flavoprotein-like_sf"/>
</dbReference>
<feature type="compositionally biased region" description="Basic and acidic residues" evidence="1">
    <location>
        <begin position="173"/>
        <end position="193"/>
    </location>
</feature>
<evidence type="ECO:0000256" key="1">
    <source>
        <dbReference type="SAM" id="MobiDB-lite"/>
    </source>
</evidence>
<dbReference type="EMBL" id="CP096115">
    <property type="protein sequence ID" value="UUX92705.1"/>
    <property type="molecule type" value="Genomic_DNA"/>
</dbReference>
<dbReference type="SUPFAM" id="SSF52218">
    <property type="entry name" value="Flavoproteins"/>
    <property type="match status" value="1"/>
</dbReference>
<dbReference type="InterPro" id="IPR008254">
    <property type="entry name" value="Flavodoxin/NO_synth"/>
</dbReference>
<feature type="region of interest" description="Disordered" evidence="1">
    <location>
        <begin position="149"/>
        <end position="205"/>
    </location>
</feature>
<gene>
    <name evidence="3" type="ORF">L6E24_00840</name>
</gene>
<evidence type="ECO:0000313" key="3">
    <source>
        <dbReference type="EMBL" id="UUX92705.1"/>
    </source>
</evidence>
<feature type="domain" description="Flavodoxin-like" evidence="2">
    <location>
        <begin position="212"/>
        <end position="352"/>
    </location>
</feature>
<dbReference type="GO" id="GO:0070819">
    <property type="term" value="F:menaquinone-dependent protoporphyrinogen oxidase activity"/>
    <property type="evidence" value="ECO:0007669"/>
    <property type="project" value="TreeGrafter"/>
</dbReference>
<keyword evidence="4" id="KW-1185">Reference proteome</keyword>
<dbReference type="InterPro" id="IPR026816">
    <property type="entry name" value="Flavodoxin_dom"/>
</dbReference>
<sequence>MIKTDILLDFIELNTGKPLSSPRALFKTGDDKLFGITESCRDRGSATLRTEEGEEFGLSLHTAEQLIELLLTNPVVALDATDDEEIPAYIENLTINETEQGSDSENIKNTLLYISDLIVLSGIASYGWAKTPKGGNKFRAIAIRRKKVGDNYNNHNHDNNNDKSGKITGESSKSYRETEAERFLTENKRDPVKKNPISQDKTGTKDTGESTILITYATKHGSTADIAWTIRNSFFDAGYKADVKKVQDVEDIRQYSLIVMGTPIYEGKLMPEAEEFVKLHRNYLNKKNAALFITGYSLRNNDYKEREKAEKLAEKISQHIDLVTTGYFGGKLDAGNITITEKISSLFREGRIPGDYRDWHLIGEWADGLRTYI</sequence>
<dbReference type="GO" id="GO:0006783">
    <property type="term" value="P:heme biosynthetic process"/>
    <property type="evidence" value="ECO:0007669"/>
    <property type="project" value="TreeGrafter"/>
</dbReference>
<dbReference type="RefSeq" id="WP_257742849.1">
    <property type="nucleotide sequence ID" value="NZ_CP096115.1"/>
</dbReference>
<dbReference type="Proteomes" id="UP001060368">
    <property type="component" value="Chromosome"/>
</dbReference>
<proteinExistence type="predicted"/>
<evidence type="ECO:0000313" key="4">
    <source>
        <dbReference type="Proteomes" id="UP001060368"/>
    </source>
</evidence>
<dbReference type="KEGG" id="mend:L6E24_00840"/>
<organism evidence="3 4">
    <name type="scientific">Methanoplanus endosymbiosus</name>
    <dbReference type="NCBI Taxonomy" id="33865"/>
    <lineage>
        <taxon>Archaea</taxon>
        <taxon>Methanobacteriati</taxon>
        <taxon>Methanobacteriota</taxon>
        <taxon>Stenosarchaea group</taxon>
        <taxon>Methanomicrobia</taxon>
        <taxon>Methanomicrobiales</taxon>
        <taxon>Methanomicrobiaceae</taxon>
        <taxon>Methanoplanus</taxon>
    </lineage>
</organism>
<protein>
    <submittedName>
        <fullName evidence="3">Flavodoxin domain-containing protein</fullName>
    </submittedName>
</protein>
<dbReference type="GeneID" id="74306197"/>
<evidence type="ECO:0000259" key="2">
    <source>
        <dbReference type="PROSITE" id="PS50902"/>
    </source>
</evidence>
<dbReference type="Pfam" id="PF12724">
    <property type="entry name" value="Flavodoxin_5"/>
    <property type="match status" value="1"/>
</dbReference>
<dbReference type="PANTHER" id="PTHR38030">
    <property type="entry name" value="PROTOPORPHYRINOGEN IX DEHYDROGENASE [MENAQUINONE]"/>
    <property type="match status" value="1"/>
</dbReference>
<dbReference type="PROSITE" id="PS50902">
    <property type="entry name" value="FLAVODOXIN_LIKE"/>
    <property type="match status" value="1"/>
</dbReference>
<dbReference type="InterPro" id="IPR052200">
    <property type="entry name" value="Protoporphyrinogen_IX_DH"/>
</dbReference>